<keyword evidence="2" id="KW-1185">Reference proteome</keyword>
<dbReference type="GeneID" id="80533982"/>
<evidence type="ECO:0000313" key="2">
    <source>
        <dbReference type="Proteomes" id="UP000501969"/>
    </source>
</evidence>
<name>A0A346TPG5_9ABAC</name>
<proteinExistence type="predicted"/>
<evidence type="ECO:0000313" key="1">
    <source>
        <dbReference type="EMBL" id="AXU41475.1"/>
    </source>
</evidence>
<accession>A0A346TPG5</accession>
<dbReference type="RefSeq" id="YP_010796487.1">
    <property type="nucleotide sequence ID" value="NC_076031.1"/>
</dbReference>
<dbReference type="Proteomes" id="UP000501969">
    <property type="component" value="Segment"/>
</dbReference>
<sequence length="311" mass="36015">MPNLTEIFEQTITRPAAVKAEHEDVNNLQVATIGETAVQLYRTEPNDTCMRIFDTNTSENQTNWVKVLIHNLQRRNTTLVKCTDKFNHLSDLIQFATQPIYLPFPDLVSEVDKMRDDPTYNNTKLKFQPPKNQSTTTAINYVDNYVSHKFFLFDRVRVKRSKSTFGEFLSISLTNSNIHNVFAYLSNRYLKNEGILSSSSLVNLPTTPVEREVFVRRFFLVPEDRNPIMYATNDIMQIVNVKPYTLDVFDAQFAFIAPYNRSNEVEMVMGAVIEGFKKSKNETKMESMDSEGMLYKEYSVAIKPMVFFNIR</sequence>
<dbReference type="InterPro" id="IPR006871">
    <property type="entry name" value="ssDNA-bd_baculovirus"/>
</dbReference>
<reference evidence="1 2" key="1">
    <citation type="submission" date="2018-03" db="EMBL/GenBank/DDBJ databases">
        <title>Complete genome sequence of a second alphabaculovirus from the true armyworm, Mythimna unipuncta.</title>
        <authorList>
            <person name="Harrison R.L."/>
            <person name="Mowery J.D."/>
            <person name="Bauchan G.R."/>
            <person name="Theilmann D.A."/>
            <person name="Erlandson M.A."/>
        </authorList>
    </citation>
    <scope>NUCLEOTIDE SEQUENCE [LARGE SCALE GENOMIC DNA]</scope>
    <source>
        <strain evidence="1 2">KY310</strain>
    </source>
</reference>
<dbReference type="KEGG" id="vg:80533982"/>
<dbReference type="EMBL" id="MH124167">
    <property type="protein sequence ID" value="AXU41475.1"/>
    <property type="molecule type" value="Genomic_DNA"/>
</dbReference>
<dbReference type="Pfam" id="PF04786">
    <property type="entry name" value="Baculo_DNA_bind"/>
    <property type="match status" value="1"/>
</dbReference>
<organism evidence="1 2">
    <name type="scientific">Mythimna unipuncta nucleopolyhedrovirus</name>
    <dbReference type="NCBI Taxonomy" id="447897"/>
    <lineage>
        <taxon>Viruses</taxon>
        <taxon>Viruses incertae sedis</taxon>
        <taxon>Naldaviricetes</taxon>
        <taxon>Lefavirales</taxon>
        <taxon>Baculoviridae</taxon>
        <taxon>Alphabaculovirus</taxon>
    </lineage>
</organism>
<protein>
    <submittedName>
        <fullName evidence="1">DBP</fullName>
    </submittedName>
</protein>